<dbReference type="Pfam" id="PF02399">
    <property type="entry name" value="Herpes_ori_bp"/>
    <property type="match status" value="2"/>
</dbReference>
<protein>
    <submittedName>
        <fullName evidence="3">Origin-binding protein</fullName>
    </submittedName>
</protein>
<dbReference type="GO" id="GO:0006260">
    <property type="term" value="P:DNA replication"/>
    <property type="evidence" value="ECO:0007669"/>
    <property type="project" value="InterPro"/>
</dbReference>
<sequence length="1162" mass="135282">MPEKKIWTKVINGKKFISNQDMSLPAGKGHKKVFMIKWGQYMFACFTSRKEQLAWWTNTHKKMQKSGKPFEAYEVIYGEFPCSFFADIEVYCPLKADYIDSLKARIVSDVTSRCEELDEHLLLWSEDHRETKGFYKISFHVVGGSRLFRGIVTNGPMARLAAEVNTISEKIFEDYPDISSSPREQREMSVLDMGVYTKNRSMRGPKASKGVGSQGFLPCAGSEGGDLEDFFICKDIPMDDYRDYDFVPNTIKESKQQRAIAVDKIQTRKVAPTTAQSDLESQIQCYLRATQNTDTIKVVFNGLYGAQQLPSYRVDGSGRSCHVCDKVHGRNGAFVKELPTKALLYTCMSSMRSEILPIFGRVLKTAKVLDTINPEDGRVPDIRTIKDKCINIIAGMNTGKTYRANQLVEALGETLAAKTRVDDPGKSMPPRKLRVLIVTCRVSMASGLDFRFKGFDQYTDTIDSDRLIIEYESLHRTDRLYDIIIIDEVRSVLTSATTYATNRSSLARNMERLKKNMDHAQKVILSDADSDLDGAVQYFIHNNFDRYTEIRLEKPVMRRKYRLMEKNKTETTMLDDIRNGRHIVASFGSRTHMEAVEKLIHLELGSDIKIRTYTGQSPHKKELKNIEKFWPEYQVIMYTSCVTVALDYNNVVHRVFAFPKTTTMSPREMLQSIGRSRNVLTNEVVVSVDNNFKLEGRLHPNFDMDYIYKEQLKLIMEKRTTLEMMEETVDEDGRIKWVPNHITKLWAYNLAETSLKYGHWYAHFLWILEKKQLECVHEVHDGGCKKNYDEILKEFTFESEQEEIATFNEIDVSCNDHGWYLNALENQRAGVSCRYEIMQLRKYKVQRFFMDSLHGKDIIFYEKHHRQIWNQLAVTKLAREEMANLWRKDLKIDKDFAKDDYKVLPLLEDVLKHMGFSGFADRSSKVDVRGLPENKKAMEILEQITAITMNTRNRAEEPINRVKSYLESLTGITLSNQKKQIRGDRFRQYFITDKPGIQYILELNHIMMTDSWIQDKRESLNPKRIPGREQTMITDRWIESKKEEERAHVLEKEKEEKRENERQRERNTKNISSRVLRIVVQTRILCIIVQTRKDYCGVFYLYYLVYRKYMAESRIREYERIVQSQKGAVTSTASRKRRPVAKISDFFSEHKRLKTSAFVTPA</sequence>
<feature type="region of interest" description="Disordered" evidence="1">
    <location>
        <begin position="1048"/>
        <end position="1067"/>
    </location>
</feature>
<evidence type="ECO:0000313" key="3">
    <source>
        <dbReference type="EMBL" id="ABY66163.1"/>
    </source>
</evidence>
<reference evidence="3" key="1">
    <citation type="journal article" date="2008" name="BMC Evol. Biol.">
        <title>The genome of the brown alga Ectocarpus siliculosus contains a series of viral DNA pieces, suggesting an ancient association with large dsDNA viruses.</title>
        <authorList>
            <person name="Delaroque N."/>
            <person name="Boland W."/>
        </authorList>
    </citation>
    <scope>NUCLEOTIDE SEQUENCE</scope>
    <source>
        <strain evidence="3">NZVic14</strain>
    </source>
</reference>
<dbReference type="GO" id="GO:0003688">
    <property type="term" value="F:DNA replication origin binding"/>
    <property type="evidence" value="ECO:0007669"/>
    <property type="project" value="InterPro"/>
</dbReference>
<evidence type="ECO:0000259" key="2">
    <source>
        <dbReference type="Pfam" id="PF02399"/>
    </source>
</evidence>
<organism evidence="3">
    <name type="scientific">Ectocarpus siliculosus</name>
    <name type="common">Brown alga</name>
    <name type="synonym">Conferva siliculosa</name>
    <dbReference type="NCBI Taxonomy" id="2880"/>
    <lineage>
        <taxon>Eukaryota</taxon>
        <taxon>Sar</taxon>
        <taxon>Stramenopiles</taxon>
        <taxon>Ochrophyta</taxon>
        <taxon>PX clade</taxon>
        <taxon>Phaeophyceae</taxon>
        <taxon>Ectocarpales</taxon>
        <taxon>Ectocarpaceae</taxon>
        <taxon>Ectocarpus</taxon>
    </lineage>
</organism>
<dbReference type="AlphaFoldDB" id="B2KWI9"/>
<accession>B2KWI9</accession>
<dbReference type="EMBL" id="EU254747">
    <property type="protein sequence ID" value="ABY66163.1"/>
    <property type="molecule type" value="Genomic_DNA"/>
</dbReference>
<dbReference type="GO" id="GO:0005524">
    <property type="term" value="F:ATP binding"/>
    <property type="evidence" value="ECO:0007669"/>
    <property type="project" value="InterPro"/>
</dbReference>
<evidence type="ECO:0000256" key="1">
    <source>
        <dbReference type="SAM" id="MobiDB-lite"/>
    </source>
</evidence>
<dbReference type="InterPro" id="IPR003450">
    <property type="entry name" value="Replication_origin-bd"/>
</dbReference>
<name>B2KWI9_ECTSI</name>
<feature type="domain" description="Replication origin-binding protein" evidence="2">
    <location>
        <begin position="624"/>
        <end position="690"/>
    </location>
</feature>
<feature type="domain" description="Replication origin-binding protein" evidence="2">
    <location>
        <begin position="430"/>
        <end position="495"/>
    </location>
</feature>
<proteinExistence type="predicted"/>